<sequence>MRRKARRGGGKQIEIQIDTLGARGDGVADYEGRPVYVPMTMPGDKLRVKLVGERSGGFKADILELQELGANHVEPPCEHFGPCGGCNVQHVASDFYRKWKRDAVVQALTRKGFSGGEVADLVQIDAGTRRRAVFAAAARGKKIDLGFHERESHKVVNVVDCKLLTSELNQLVEPLRELLKVLLGPEQAKADVTVIGSSAGPDILIVTDAKLVLEGREAITAFADKHSVARFAWSRPKQEPEPVAIRDNPYQKFGDVQVLPPEGAFLQPSQEGQDALTDLVLGYLPEELETVADLFSGCGTFTFPLSKRAQVHAVEGDERAITALTSASRRNDTLHRITSDCRDLVKDPVTADELQGGDCVVLDPPRTGAKEQCSELAQSDIKTIIYVSCNPNTFARDARILVEGGYTLKEVTPVDQFIWSGHLEVVGCFELDDFMDDENDEQDL</sequence>
<dbReference type="InterPro" id="IPR012340">
    <property type="entry name" value="NA-bd_OB-fold"/>
</dbReference>
<feature type="binding site" evidence="6">
    <location>
        <position position="315"/>
    </location>
    <ligand>
        <name>S-adenosyl-L-methionine</name>
        <dbReference type="ChEBI" id="CHEBI:59789"/>
    </ligand>
</feature>
<feature type="binding site" evidence="6">
    <location>
        <position position="363"/>
    </location>
    <ligand>
        <name>S-adenosyl-L-methionine</name>
        <dbReference type="ChEBI" id="CHEBI:59789"/>
    </ligand>
</feature>
<dbReference type="Gene3D" id="3.40.50.150">
    <property type="entry name" value="Vaccinia Virus protein VP39"/>
    <property type="match status" value="1"/>
</dbReference>
<keyword evidence="2 6" id="KW-0489">Methyltransferase</keyword>
<keyword evidence="5" id="KW-0411">Iron-sulfur</keyword>
<dbReference type="InterPro" id="IPR029063">
    <property type="entry name" value="SAM-dependent_MTases_sf"/>
</dbReference>
<evidence type="ECO:0000256" key="5">
    <source>
        <dbReference type="ARBA" id="ARBA00023014"/>
    </source>
</evidence>
<dbReference type="CDD" id="cd02440">
    <property type="entry name" value="AdoMet_MTases"/>
    <property type="match status" value="1"/>
</dbReference>
<dbReference type="NCBIfam" id="TIGR00479">
    <property type="entry name" value="rumA"/>
    <property type="match status" value="1"/>
</dbReference>
<feature type="binding site" evidence="6">
    <location>
        <position position="295"/>
    </location>
    <ligand>
        <name>S-adenosyl-L-methionine</name>
        <dbReference type="ChEBI" id="CHEBI:59789"/>
    </ligand>
</feature>
<keyword evidence="3 6" id="KW-0808">Transferase</keyword>
<comment type="similarity">
    <text evidence="6">Belongs to the class I-like SAM-binding methyltransferase superfamily. RNA M5U methyltransferase family.</text>
</comment>
<protein>
    <recommendedName>
        <fullName evidence="8">TRAM domain-containing protein</fullName>
    </recommendedName>
</protein>
<evidence type="ECO:0000256" key="1">
    <source>
        <dbReference type="ARBA" id="ARBA00022485"/>
    </source>
</evidence>
<keyword evidence="1" id="KW-0408">Iron</keyword>
<dbReference type="PROSITE" id="PS01230">
    <property type="entry name" value="TRMA_1"/>
    <property type="match status" value="1"/>
</dbReference>
<evidence type="ECO:0000313" key="9">
    <source>
        <dbReference type="EMBL" id="KKJ78404.1"/>
    </source>
</evidence>
<dbReference type="AlphaFoldDB" id="A0A0M2RD76"/>
<keyword evidence="4 6" id="KW-0949">S-adenosyl-L-methionine</keyword>
<dbReference type="RefSeq" id="WP_046502993.1">
    <property type="nucleotide sequence ID" value="NZ_LANI01000002.1"/>
</dbReference>
<feature type="domain" description="TRAM" evidence="8">
    <location>
        <begin position="6"/>
        <end position="64"/>
    </location>
</feature>
<evidence type="ECO:0000256" key="6">
    <source>
        <dbReference type="PROSITE-ProRule" id="PRU01024"/>
    </source>
</evidence>
<comment type="caution">
    <text evidence="9">The sequence shown here is derived from an EMBL/GenBank/DDBJ whole genome shotgun (WGS) entry which is preliminary data.</text>
</comment>
<organism evidence="9 10">
    <name type="scientific">Kiloniella litopenaei</name>
    <dbReference type="NCBI Taxonomy" id="1549748"/>
    <lineage>
        <taxon>Bacteria</taxon>
        <taxon>Pseudomonadati</taxon>
        <taxon>Pseudomonadota</taxon>
        <taxon>Alphaproteobacteria</taxon>
        <taxon>Rhodospirillales</taxon>
        <taxon>Kiloniellaceae</taxon>
        <taxon>Kiloniella</taxon>
    </lineage>
</organism>
<evidence type="ECO:0000256" key="7">
    <source>
        <dbReference type="PROSITE-ProRule" id="PRU10015"/>
    </source>
</evidence>
<gene>
    <name evidence="9" type="ORF">WH95_03715</name>
</gene>
<keyword evidence="1" id="KW-0004">4Fe-4S</keyword>
<evidence type="ECO:0000256" key="3">
    <source>
        <dbReference type="ARBA" id="ARBA00022679"/>
    </source>
</evidence>
<dbReference type="STRING" id="1549748.WH95_03715"/>
<dbReference type="Gene3D" id="2.40.50.1070">
    <property type="match status" value="1"/>
</dbReference>
<accession>A0A0M2RD76</accession>
<dbReference type="InterPro" id="IPR030390">
    <property type="entry name" value="MeTrfase_TrmA_AS"/>
</dbReference>
<evidence type="ECO:0000256" key="4">
    <source>
        <dbReference type="ARBA" id="ARBA00022691"/>
    </source>
</evidence>
<dbReference type="InterPro" id="IPR002792">
    <property type="entry name" value="TRAM_dom"/>
</dbReference>
<dbReference type="EMBL" id="LANI01000002">
    <property type="protein sequence ID" value="KKJ78404.1"/>
    <property type="molecule type" value="Genomic_DNA"/>
</dbReference>
<dbReference type="Pfam" id="PF05958">
    <property type="entry name" value="tRNA_U5-meth_tr"/>
    <property type="match status" value="1"/>
</dbReference>
<dbReference type="GO" id="GO:0070041">
    <property type="term" value="F:rRNA (uridine-C5-)-methyltransferase activity"/>
    <property type="evidence" value="ECO:0007669"/>
    <property type="project" value="TreeGrafter"/>
</dbReference>
<keyword evidence="1" id="KW-0479">Metal-binding</keyword>
<dbReference type="PROSITE" id="PS51687">
    <property type="entry name" value="SAM_MT_RNA_M5U"/>
    <property type="match status" value="1"/>
</dbReference>
<dbReference type="PANTHER" id="PTHR11061:SF49">
    <property type="entry name" value="23S RRNA (URACIL(1939)-C(5))-METHYLTRANSFERASE RLMD"/>
    <property type="match status" value="1"/>
</dbReference>
<dbReference type="SUPFAM" id="SSF53335">
    <property type="entry name" value="S-adenosyl-L-methionine-dependent methyltransferases"/>
    <property type="match status" value="1"/>
</dbReference>
<reference evidence="9 10" key="1">
    <citation type="submission" date="2015-03" db="EMBL/GenBank/DDBJ databases">
        <title>Genome sequence of Kiloniella sp. P1-1, isolated from the gut microflora of Pacific white shrimp, Penaeus vannamei.</title>
        <authorList>
            <person name="Shao Z."/>
            <person name="Wang L."/>
            <person name="Li X."/>
        </authorList>
    </citation>
    <scope>NUCLEOTIDE SEQUENCE [LARGE SCALE GENOMIC DNA]</scope>
    <source>
        <strain evidence="9 10">P1-1</strain>
    </source>
</reference>
<feature type="active site" evidence="7">
    <location>
        <position position="389"/>
    </location>
</feature>
<dbReference type="OrthoDB" id="9804590at2"/>
<dbReference type="PANTHER" id="PTHR11061">
    <property type="entry name" value="RNA M5U METHYLTRANSFERASE"/>
    <property type="match status" value="1"/>
</dbReference>
<dbReference type="GO" id="GO:0070475">
    <property type="term" value="P:rRNA base methylation"/>
    <property type="evidence" value="ECO:0007669"/>
    <property type="project" value="TreeGrafter"/>
</dbReference>
<proteinExistence type="inferred from homology"/>
<name>A0A0M2RD76_9PROT</name>
<dbReference type="PATRIC" id="fig|1549748.8.peg.1349"/>
<evidence type="ECO:0000256" key="2">
    <source>
        <dbReference type="ARBA" id="ARBA00022603"/>
    </source>
</evidence>
<dbReference type="PROSITE" id="PS50926">
    <property type="entry name" value="TRAM"/>
    <property type="match status" value="1"/>
</dbReference>
<dbReference type="GO" id="GO:0051539">
    <property type="term" value="F:4 iron, 4 sulfur cluster binding"/>
    <property type="evidence" value="ECO:0007669"/>
    <property type="project" value="UniProtKB-KW"/>
</dbReference>
<dbReference type="InterPro" id="IPR010280">
    <property type="entry name" value="U5_MeTrfase_fam"/>
</dbReference>
<dbReference type="Proteomes" id="UP000034491">
    <property type="component" value="Unassembled WGS sequence"/>
</dbReference>
<dbReference type="Gene3D" id="2.40.50.140">
    <property type="entry name" value="Nucleic acid-binding proteins"/>
    <property type="match status" value="1"/>
</dbReference>
<feature type="active site" description="Nucleophile" evidence="6">
    <location>
        <position position="389"/>
    </location>
</feature>
<evidence type="ECO:0000313" key="10">
    <source>
        <dbReference type="Proteomes" id="UP000034491"/>
    </source>
</evidence>
<evidence type="ECO:0000259" key="8">
    <source>
        <dbReference type="PROSITE" id="PS50926"/>
    </source>
</evidence>
<dbReference type="SUPFAM" id="SSF50249">
    <property type="entry name" value="Nucleic acid-binding proteins"/>
    <property type="match status" value="1"/>
</dbReference>
<keyword evidence="10" id="KW-1185">Reference proteome</keyword>
<feature type="binding site" evidence="6">
    <location>
        <position position="267"/>
    </location>
    <ligand>
        <name>S-adenosyl-L-methionine</name>
        <dbReference type="ChEBI" id="CHEBI:59789"/>
    </ligand>
</feature>